<evidence type="ECO:0000313" key="7">
    <source>
        <dbReference type="EMBL" id="TQS17790.1"/>
    </source>
</evidence>
<dbReference type="Pfam" id="PF00440">
    <property type="entry name" value="TetR_N"/>
    <property type="match status" value="1"/>
</dbReference>
<protein>
    <submittedName>
        <fullName evidence="7">TetR/AcrR family transcriptional regulator</fullName>
    </submittedName>
</protein>
<sequence length="276" mass="30745">MTANVDNARVAQKHQRMQYARVNMCKHKKGDRPMEASSTTGPSRRQRVRDATLRELISVSREILTTQGVEALTIRAVAREMGMTPPGVYRYFDSHRALLDAVILAILDELTEFVAAAVAEVDEADTAGRLVTASRALRRWGVEHPREFHLSLVVSPPEEENPTVRRARAQVGRLFGEIFAGAWRDYGSASPAPWPREPRIEPLAERLVRILEITMPSTAAAAAFTRCWMRLYGMVCLESLGLPRIVGDEEGDLFEAELAELSRTLGLPEAALRTGR</sequence>
<dbReference type="PANTHER" id="PTHR30055">
    <property type="entry name" value="HTH-TYPE TRANSCRIPTIONAL REGULATOR RUTR"/>
    <property type="match status" value="1"/>
</dbReference>
<accession>A0A544YM01</accession>
<feature type="region of interest" description="Disordered" evidence="5">
    <location>
        <begin position="25"/>
        <end position="47"/>
    </location>
</feature>
<dbReference type="InterPro" id="IPR009057">
    <property type="entry name" value="Homeodomain-like_sf"/>
</dbReference>
<gene>
    <name evidence="7" type="ORF">FLX08_27920</name>
</gene>
<dbReference type="SUPFAM" id="SSF48498">
    <property type="entry name" value="Tetracyclin repressor-like, C-terminal domain"/>
    <property type="match status" value="1"/>
</dbReference>
<dbReference type="GO" id="GO:0003700">
    <property type="term" value="F:DNA-binding transcription factor activity"/>
    <property type="evidence" value="ECO:0007669"/>
    <property type="project" value="TreeGrafter"/>
</dbReference>
<comment type="caution">
    <text evidence="7">The sequence shown here is derived from an EMBL/GenBank/DDBJ whole genome shotgun (WGS) entry which is preliminary data.</text>
</comment>
<dbReference type="PANTHER" id="PTHR30055:SF243">
    <property type="entry name" value="HTH-TYPE TRANSCRIPTIONAL REGULATOR RV1816"/>
    <property type="match status" value="1"/>
</dbReference>
<dbReference type="GO" id="GO:0000976">
    <property type="term" value="F:transcription cis-regulatory region binding"/>
    <property type="evidence" value="ECO:0007669"/>
    <property type="project" value="TreeGrafter"/>
</dbReference>
<keyword evidence="3" id="KW-0804">Transcription</keyword>
<evidence type="ECO:0000256" key="1">
    <source>
        <dbReference type="ARBA" id="ARBA00023015"/>
    </source>
</evidence>
<dbReference type="EMBL" id="VIRM01000041">
    <property type="protein sequence ID" value="TQS17790.1"/>
    <property type="molecule type" value="Genomic_DNA"/>
</dbReference>
<dbReference type="AlphaFoldDB" id="A0A544YM01"/>
<feature type="DNA-binding region" description="H-T-H motif" evidence="4">
    <location>
        <begin position="73"/>
        <end position="92"/>
    </location>
</feature>
<dbReference type="InterPro" id="IPR050109">
    <property type="entry name" value="HTH-type_TetR-like_transc_reg"/>
</dbReference>
<keyword evidence="2 4" id="KW-0238">DNA-binding</keyword>
<dbReference type="Pfam" id="PF13305">
    <property type="entry name" value="TetR_C_33"/>
    <property type="match status" value="1"/>
</dbReference>
<evidence type="ECO:0000256" key="5">
    <source>
        <dbReference type="SAM" id="MobiDB-lite"/>
    </source>
</evidence>
<name>A0A544YM01_9ACTN</name>
<proteinExistence type="predicted"/>
<dbReference type="InterPro" id="IPR025996">
    <property type="entry name" value="MT1864/Rv1816-like_C"/>
</dbReference>
<feature type="domain" description="HTH tetR-type" evidence="6">
    <location>
        <begin position="50"/>
        <end position="110"/>
    </location>
</feature>
<dbReference type="PRINTS" id="PR00455">
    <property type="entry name" value="HTHTETR"/>
</dbReference>
<organism evidence="7 8">
    <name type="scientific">Microbispora hainanensis</name>
    <dbReference type="NCBI Taxonomy" id="568844"/>
    <lineage>
        <taxon>Bacteria</taxon>
        <taxon>Bacillati</taxon>
        <taxon>Actinomycetota</taxon>
        <taxon>Actinomycetes</taxon>
        <taxon>Streptosporangiales</taxon>
        <taxon>Streptosporangiaceae</taxon>
        <taxon>Microbispora</taxon>
    </lineage>
</organism>
<evidence type="ECO:0000313" key="8">
    <source>
        <dbReference type="Proteomes" id="UP000316541"/>
    </source>
</evidence>
<dbReference type="InterPro" id="IPR036271">
    <property type="entry name" value="Tet_transcr_reg_TetR-rel_C_sf"/>
</dbReference>
<dbReference type="Gene3D" id="1.10.357.10">
    <property type="entry name" value="Tetracycline Repressor, domain 2"/>
    <property type="match status" value="1"/>
</dbReference>
<reference evidence="7 8" key="1">
    <citation type="submission" date="2019-07" db="EMBL/GenBank/DDBJ databases">
        <title>Microbispora hainanensis DSM 45428.</title>
        <authorList>
            <person name="Thawai C."/>
        </authorList>
    </citation>
    <scope>NUCLEOTIDE SEQUENCE [LARGE SCALE GENOMIC DNA]</scope>
    <source>
        <strain evidence="7 8">DSM 45428</strain>
    </source>
</reference>
<evidence type="ECO:0000256" key="3">
    <source>
        <dbReference type="ARBA" id="ARBA00023163"/>
    </source>
</evidence>
<dbReference type="Proteomes" id="UP000316541">
    <property type="component" value="Unassembled WGS sequence"/>
</dbReference>
<evidence type="ECO:0000256" key="4">
    <source>
        <dbReference type="PROSITE-ProRule" id="PRU00335"/>
    </source>
</evidence>
<keyword evidence="1" id="KW-0805">Transcription regulation</keyword>
<dbReference type="PROSITE" id="PS50977">
    <property type="entry name" value="HTH_TETR_2"/>
    <property type="match status" value="1"/>
</dbReference>
<dbReference type="InterPro" id="IPR001647">
    <property type="entry name" value="HTH_TetR"/>
</dbReference>
<evidence type="ECO:0000256" key="2">
    <source>
        <dbReference type="ARBA" id="ARBA00023125"/>
    </source>
</evidence>
<evidence type="ECO:0000259" key="6">
    <source>
        <dbReference type="PROSITE" id="PS50977"/>
    </source>
</evidence>
<dbReference type="SUPFAM" id="SSF46689">
    <property type="entry name" value="Homeodomain-like"/>
    <property type="match status" value="1"/>
</dbReference>